<dbReference type="eggNOG" id="COG1212">
    <property type="taxonomic scope" value="Bacteria"/>
</dbReference>
<dbReference type="InterPro" id="IPR003329">
    <property type="entry name" value="Cytidylyl_trans"/>
</dbReference>
<comment type="catalytic activity">
    <reaction evidence="5">
        <text>3-deoxy-alpha-D-manno-oct-2-ulosonate + CTP = CMP-3-deoxy-beta-D-manno-octulosonate + diphosphate</text>
        <dbReference type="Rhea" id="RHEA:23448"/>
        <dbReference type="ChEBI" id="CHEBI:33019"/>
        <dbReference type="ChEBI" id="CHEBI:37563"/>
        <dbReference type="ChEBI" id="CHEBI:85986"/>
        <dbReference type="ChEBI" id="CHEBI:85987"/>
        <dbReference type="EC" id="2.7.7.38"/>
    </reaction>
</comment>
<comment type="similarity">
    <text evidence="5">Belongs to the KdsB family.</text>
</comment>
<keyword evidence="2 5" id="KW-0808">Transferase</keyword>
<keyword evidence="7" id="KW-1185">Reference proteome</keyword>
<evidence type="ECO:0000256" key="3">
    <source>
        <dbReference type="ARBA" id="ARBA00022695"/>
    </source>
</evidence>
<reference evidence="7" key="1">
    <citation type="journal article" date="2010" name="PLoS ONE">
        <title>The complete genome sequence of Cupriavidus metallidurans strain CH34, a master survivalist in harsh and anthropogenic environments.</title>
        <authorList>
            <person name="Janssen P.J."/>
            <person name="Van Houdt R."/>
            <person name="Moors H."/>
            <person name="Monsieurs P."/>
            <person name="Morin N."/>
            <person name="Michaux A."/>
            <person name="Benotmane M.A."/>
            <person name="Leys N."/>
            <person name="Vallaeys T."/>
            <person name="Lapidus A."/>
            <person name="Monchy S."/>
            <person name="Medigue C."/>
            <person name="Taghavi S."/>
            <person name="McCorkle S."/>
            <person name="Dunn J."/>
            <person name="van der Lelie D."/>
            <person name="Mergeay M."/>
        </authorList>
    </citation>
    <scope>NUCLEOTIDE SEQUENCE [LARGE SCALE GENOMIC DNA]</scope>
    <source>
        <strain evidence="7">ATCC 43123 / DSM 2839 / NBRC 102507 / CH34</strain>
    </source>
</reference>
<evidence type="ECO:0000313" key="6">
    <source>
        <dbReference type="EMBL" id="ABF12593.1"/>
    </source>
</evidence>
<dbReference type="UniPathway" id="UPA00030"/>
<name>Q1LB83_CUPMC</name>
<dbReference type="EMBL" id="CP000353">
    <property type="protein sequence ID" value="ABF12593.1"/>
    <property type="molecule type" value="Genomic_DNA"/>
</dbReference>
<dbReference type="FunFam" id="3.90.550.10:FF:000011">
    <property type="entry name" value="3-deoxy-manno-octulosonate cytidylyltransferase"/>
    <property type="match status" value="1"/>
</dbReference>
<keyword evidence="4 5" id="KW-0448">Lipopolysaccharide biosynthesis</keyword>
<dbReference type="UniPathway" id="UPA00358">
    <property type="reaction ID" value="UER00476"/>
</dbReference>
<gene>
    <name evidence="5 6" type="primary">kdsB</name>
    <name evidence="6" type="ordered locus">Rmet_5734</name>
</gene>
<dbReference type="KEGG" id="rme:Rmet_5734"/>
<dbReference type="NCBIfam" id="TIGR00466">
    <property type="entry name" value="kdsB"/>
    <property type="match status" value="1"/>
</dbReference>
<keyword evidence="5" id="KW-0963">Cytoplasm</keyword>
<evidence type="ECO:0000256" key="5">
    <source>
        <dbReference type="HAMAP-Rule" id="MF_00057"/>
    </source>
</evidence>
<organism evidence="6 7">
    <name type="scientific">Cupriavidus metallidurans (strain ATCC 43123 / DSM 2839 / NBRC 102507 / CH34)</name>
    <name type="common">Ralstonia metallidurans</name>
    <dbReference type="NCBI Taxonomy" id="266264"/>
    <lineage>
        <taxon>Bacteria</taxon>
        <taxon>Pseudomonadati</taxon>
        <taxon>Pseudomonadota</taxon>
        <taxon>Betaproteobacteria</taxon>
        <taxon>Burkholderiales</taxon>
        <taxon>Burkholderiaceae</taxon>
        <taxon>Cupriavidus</taxon>
    </lineage>
</organism>
<dbReference type="GO" id="GO:0009103">
    <property type="term" value="P:lipopolysaccharide biosynthetic process"/>
    <property type="evidence" value="ECO:0007669"/>
    <property type="project" value="UniProtKB-UniRule"/>
</dbReference>
<evidence type="ECO:0000313" key="7">
    <source>
        <dbReference type="Proteomes" id="UP000002429"/>
    </source>
</evidence>
<dbReference type="GO" id="GO:0005829">
    <property type="term" value="C:cytosol"/>
    <property type="evidence" value="ECO:0007669"/>
    <property type="project" value="TreeGrafter"/>
</dbReference>
<dbReference type="CDD" id="cd02517">
    <property type="entry name" value="CMP-KDO-Synthetase"/>
    <property type="match status" value="1"/>
</dbReference>
<dbReference type="Pfam" id="PF02348">
    <property type="entry name" value="CTP_transf_3"/>
    <property type="match status" value="1"/>
</dbReference>
<accession>Q1LB83</accession>
<proteinExistence type="inferred from homology"/>
<dbReference type="GO" id="GO:0016020">
    <property type="term" value="C:membrane"/>
    <property type="evidence" value="ECO:0007669"/>
    <property type="project" value="UniProtKB-SubCell"/>
</dbReference>
<keyword evidence="6" id="KW-0614">Plasmid</keyword>
<evidence type="ECO:0000256" key="1">
    <source>
        <dbReference type="ARBA" id="ARBA00004370"/>
    </source>
</evidence>
<dbReference type="EC" id="2.7.7.38" evidence="5"/>
<keyword evidence="3 5" id="KW-0548">Nucleotidyltransferase</keyword>
<dbReference type="NCBIfam" id="NF003952">
    <property type="entry name" value="PRK05450.1-5"/>
    <property type="match status" value="1"/>
</dbReference>
<dbReference type="Gene3D" id="3.90.550.10">
    <property type="entry name" value="Spore Coat Polysaccharide Biosynthesis Protein SpsA, Chain A"/>
    <property type="match status" value="1"/>
</dbReference>
<dbReference type="NCBIfam" id="NF009905">
    <property type="entry name" value="PRK13368.1"/>
    <property type="match status" value="1"/>
</dbReference>
<dbReference type="RefSeq" id="WP_011520135.1">
    <property type="nucleotide sequence ID" value="NC_007974.2"/>
</dbReference>
<evidence type="ECO:0000256" key="2">
    <source>
        <dbReference type="ARBA" id="ARBA00022679"/>
    </source>
</evidence>
<dbReference type="NCBIfam" id="NF003950">
    <property type="entry name" value="PRK05450.1-3"/>
    <property type="match status" value="1"/>
</dbReference>
<comment type="function">
    <text evidence="5">Activates KDO (a required 8-carbon sugar) for incorporation into bacterial lipopolysaccharide in Gram-negative bacteria.</text>
</comment>
<dbReference type="GO" id="GO:0033468">
    <property type="term" value="P:CMP-keto-3-deoxy-D-manno-octulosonic acid biosynthetic process"/>
    <property type="evidence" value="ECO:0007669"/>
    <property type="project" value="UniProtKB-UniRule"/>
</dbReference>
<dbReference type="SUPFAM" id="SSF53448">
    <property type="entry name" value="Nucleotide-diphospho-sugar transferases"/>
    <property type="match status" value="1"/>
</dbReference>
<comment type="pathway">
    <text evidence="5">Bacterial outer membrane biogenesis; lipopolysaccharide biosynthesis.</text>
</comment>
<dbReference type="InterPro" id="IPR029044">
    <property type="entry name" value="Nucleotide-diphossugar_trans"/>
</dbReference>
<dbReference type="PANTHER" id="PTHR42866">
    <property type="entry name" value="3-DEOXY-MANNO-OCTULOSONATE CYTIDYLYLTRANSFERASE"/>
    <property type="match status" value="1"/>
</dbReference>
<comment type="pathway">
    <text evidence="5">Nucleotide-sugar biosynthesis; CMP-3-deoxy-D-manno-octulosonate biosynthesis; CMP-3-deoxy-D-manno-octulosonate from 3-deoxy-D-manno-octulosonate and CTP: step 1/1.</text>
</comment>
<dbReference type="PANTHER" id="PTHR42866:SF2">
    <property type="entry name" value="3-DEOXY-MANNO-OCTULOSONATE CYTIDYLYLTRANSFERASE, MITOCHONDRIAL"/>
    <property type="match status" value="1"/>
</dbReference>
<protein>
    <recommendedName>
        <fullName evidence="5">3-deoxy-manno-octulosonate cytidylyltransferase</fullName>
        <ecNumber evidence="5">2.7.7.38</ecNumber>
    </recommendedName>
    <alternativeName>
        <fullName evidence="5">CMP-2-keto-3-deoxyoctulosonic acid synthase</fullName>
        <shortName evidence="5">CKS</shortName>
        <shortName evidence="5">CMP-KDO synthase</shortName>
    </alternativeName>
</protein>
<dbReference type="GO" id="GO:0008690">
    <property type="term" value="F:3-deoxy-manno-octulosonate cytidylyltransferase activity"/>
    <property type="evidence" value="ECO:0007669"/>
    <property type="project" value="UniProtKB-UniRule"/>
</dbReference>
<dbReference type="Proteomes" id="UP000002429">
    <property type="component" value="Plasmid megaplasmid"/>
</dbReference>
<dbReference type="AlphaFoldDB" id="Q1LB83"/>
<evidence type="ECO:0000256" key="4">
    <source>
        <dbReference type="ARBA" id="ARBA00022985"/>
    </source>
</evidence>
<comment type="subcellular location">
    <subcellularLocation>
        <location evidence="5">Cytoplasm</location>
    </subcellularLocation>
    <subcellularLocation>
        <location evidence="1">Membrane</location>
    </subcellularLocation>
</comment>
<sequence>MTRQDGESVVIVIPARYGSTRLPGKPLLDIAGKPMIQHVYERARLVRGVNAVVVATDDSRIESAVLAFGGSCLMTSAGHQSGTDRLCEVMRMVHADLYINLQGDEPLVRPTDIELLANLMIADPTSDVGTLCHEFSLEEARDENAVKVVMSNEGDALYFSRSLIPYPRDGAFARYYKHSGVYAFRRRVLEVYGSMPQPMAEQAERLEQLRLLAAGFRIRMQVVPPIGTGVDTPACLERVRAILDPAV</sequence>
<dbReference type="InterPro" id="IPR004528">
    <property type="entry name" value="KdsB"/>
</dbReference>
<geneLocation type="plasmid" evidence="6 7">
    <name>megaplasmid</name>
</geneLocation>
<dbReference type="HAMAP" id="MF_00057">
    <property type="entry name" value="KdsB"/>
    <property type="match status" value="1"/>
</dbReference>
<dbReference type="HOGENOM" id="CLU_065038_0_1_4"/>